<feature type="transmembrane region" description="Helical" evidence="2">
    <location>
        <begin position="744"/>
        <end position="765"/>
    </location>
</feature>
<feature type="chain" id="PRO_5015352309" evidence="3">
    <location>
        <begin position="21"/>
        <end position="872"/>
    </location>
</feature>
<evidence type="ECO:0000256" key="3">
    <source>
        <dbReference type="SAM" id="SignalP"/>
    </source>
</evidence>
<dbReference type="EMBL" id="BEYU01000149">
    <property type="protein sequence ID" value="GBG33249.1"/>
    <property type="molecule type" value="Genomic_DNA"/>
</dbReference>
<dbReference type="OrthoDB" id="68380at2759"/>
<sequence>MMALLATLIAMIAMIPGAKAINWAQCTGNRTQNNVIPYYNGWTARWGHGLVADEDAGRIYLLGGDDYRGWEDGGGKLHNDVWRTTGASWSRFKKIVTSEVRMASQLSWRRVWPDKLPPTGTGYYEWLECFSRPWQGAAECTSTEDPFDGDLRRWSPRRNHATTYWKRSSGDSDVIWVIGGLAADETGSRADHAVQLRNDVWASSNGAAWTLVNPGCRFEDVQANPGLGAEHSTCRSDVDCYGESQCVDVLTGLPLTALSMNGGRCSCTMFRPRERHAVAVFNNRLYLSGGITHVRATDCGDFPCNEGGYATVADDIWYTDDGISWQQLTGISHAYADHGLIPRNGALWLVTMGQDAVNALTTPSSAQDRSLAVHELGGKYLAGLQWPRTVEQRDVGPDFDEDFVFIASANEVYKYTLGSGWARVSNDTNNVAGTVHVWADAPVWRVQGDMTAADAAALEDAGISTLRELAAVGPQTVVSLRSDRDVFYICRYKYRAIAILNKCALKPNYGDGYWNSTHRAEILAPMTHPYLRSTWTTSSDTSTTTEDEDAEEAHFIYGSDGCEQAELDEEKIAHLDEMSTYRSNAAAGIISLSCRWGFPDRTQIGAVNFGGKLYVAGGKIVNRPKDLVFEERGDTWYRDDTVPLTLMSTKPEDSTSDTEFEFSCDENDCLFEYKVEVMADDDSSVVEMLQDWIMSTGATFDLLELFPGGGRYRMTVRAIDPAGNVDVVYAEGRNQYTWTYVPKVPVGLIMGILFIFALLGLAVYLEMRRRKKKAALERYALKRMRRKFKGMQKRNQNEKNKKKKGKKGKKGKKKGGGKDKGGTSSGKKKKKKSGDTVGANDKKKKKKKKNQVGIPASADDGPRKRKKKKKNV</sequence>
<proteinExistence type="predicted"/>
<name>A0A2R5GSG2_9STRA</name>
<gene>
    <name evidence="4" type="ORF">FCC1311_094732</name>
</gene>
<keyword evidence="2" id="KW-0472">Membrane</keyword>
<evidence type="ECO:0000313" key="5">
    <source>
        <dbReference type="Proteomes" id="UP000241890"/>
    </source>
</evidence>
<evidence type="ECO:0000256" key="2">
    <source>
        <dbReference type="SAM" id="Phobius"/>
    </source>
</evidence>
<dbReference type="AlphaFoldDB" id="A0A2R5GSG2"/>
<dbReference type="InterPro" id="IPR015915">
    <property type="entry name" value="Kelch-typ_b-propeller"/>
</dbReference>
<feature type="compositionally biased region" description="Basic residues" evidence="1">
    <location>
        <begin position="800"/>
        <end position="815"/>
    </location>
</feature>
<dbReference type="SUPFAM" id="SSF117281">
    <property type="entry name" value="Kelch motif"/>
    <property type="match status" value="1"/>
</dbReference>
<reference evidence="4 5" key="1">
    <citation type="submission" date="2017-12" db="EMBL/GenBank/DDBJ databases">
        <title>Sequencing, de novo assembly and annotation of complete genome of a new Thraustochytrid species, strain FCC1311.</title>
        <authorList>
            <person name="Sedici K."/>
            <person name="Godart F."/>
            <person name="Aiese Cigliano R."/>
            <person name="Sanseverino W."/>
            <person name="Barakat M."/>
            <person name="Ortet P."/>
            <person name="Marechal E."/>
            <person name="Cagnac O."/>
            <person name="Amato A."/>
        </authorList>
    </citation>
    <scope>NUCLEOTIDE SEQUENCE [LARGE SCALE GENOMIC DNA]</scope>
</reference>
<comment type="caution">
    <text evidence="4">The sequence shown here is derived from an EMBL/GenBank/DDBJ whole genome shotgun (WGS) entry which is preliminary data.</text>
</comment>
<organism evidence="4 5">
    <name type="scientific">Hondaea fermentalgiana</name>
    <dbReference type="NCBI Taxonomy" id="2315210"/>
    <lineage>
        <taxon>Eukaryota</taxon>
        <taxon>Sar</taxon>
        <taxon>Stramenopiles</taxon>
        <taxon>Bigyra</taxon>
        <taxon>Labyrinthulomycetes</taxon>
        <taxon>Thraustochytrida</taxon>
        <taxon>Thraustochytriidae</taxon>
        <taxon>Hondaea</taxon>
    </lineage>
</organism>
<dbReference type="Proteomes" id="UP000241890">
    <property type="component" value="Unassembled WGS sequence"/>
</dbReference>
<dbReference type="Gene3D" id="2.120.10.80">
    <property type="entry name" value="Kelch-type beta propeller"/>
    <property type="match status" value="1"/>
</dbReference>
<evidence type="ECO:0000313" key="4">
    <source>
        <dbReference type="EMBL" id="GBG33249.1"/>
    </source>
</evidence>
<feature type="region of interest" description="Disordered" evidence="1">
    <location>
        <begin position="785"/>
        <end position="872"/>
    </location>
</feature>
<dbReference type="InParanoid" id="A0A2R5GSG2"/>
<keyword evidence="5" id="KW-1185">Reference proteome</keyword>
<evidence type="ECO:0000256" key="1">
    <source>
        <dbReference type="SAM" id="MobiDB-lite"/>
    </source>
</evidence>
<keyword evidence="3" id="KW-0732">Signal</keyword>
<keyword evidence="2" id="KW-1133">Transmembrane helix</keyword>
<feature type="compositionally biased region" description="Basic residues" evidence="1">
    <location>
        <begin position="863"/>
        <end position="872"/>
    </location>
</feature>
<protein>
    <submittedName>
        <fullName evidence="4">Uncharacterized protein</fullName>
    </submittedName>
</protein>
<keyword evidence="2" id="KW-0812">Transmembrane</keyword>
<feature type="signal peptide" evidence="3">
    <location>
        <begin position="1"/>
        <end position="20"/>
    </location>
</feature>
<accession>A0A2R5GSG2</accession>